<evidence type="ECO:0000256" key="2">
    <source>
        <dbReference type="ARBA" id="ARBA00059339"/>
    </source>
</evidence>
<evidence type="ECO:0000256" key="1">
    <source>
        <dbReference type="ARBA" id="ARBA00029863"/>
    </source>
</evidence>
<keyword evidence="6" id="KW-1185">Reference proteome</keyword>
<name>A0A6Q2XRQ7_ESOLU</name>
<evidence type="ECO:0000313" key="5">
    <source>
        <dbReference type="Ensembl" id="ENSELUP00000055811.1"/>
    </source>
</evidence>
<reference evidence="5" key="2">
    <citation type="submission" date="2020-02" db="EMBL/GenBank/DDBJ databases">
        <title>Esox lucius (northern pike) genome, fEsoLuc1, primary haplotype.</title>
        <authorList>
            <person name="Myers G."/>
            <person name="Karagic N."/>
            <person name="Meyer A."/>
            <person name="Pippel M."/>
            <person name="Reichard M."/>
            <person name="Winkler S."/>
            <person name="Tracey A."/>
            <person name="Sims Y."/>
            <person name="Howe K."/>
            <person name="Rhie A."/>
            <person name="Formenti G."/>
            <person name="Durbin R."/>
            <person name="Fedrigo O."/>
            <person name="Jarvis E.D."/>
        </authorList>
    </citation>
    <scope>NUCLEOTIDE SEQUENCE [LARGE SCALE GENOMIC DNA]</scope>
</reference>
<dbReference type="Pfam" id="PF05511">
    <property type="entry name" value="ATP-synt_F6"/>
    <property type="match status" value="1"/>
</dbReference>
<proteinExistence type="predicted"/>
<accession>A0A6Q2XRQ7</accession>
<dbReference type="PANTHER" id="PTHR12441:SF14">
    <property type="entry name" value="ATP SYNTHASE-COUPLING FACTOR 6, MITOCHONDRIAL"/>
    <property type="match status" value="1"/>
</dbReference>
<dbReference type="GO" id="GO:0045259">
    <property type="term" value="C:proton-transporting ATP synthase complex"/>
    <property type="evidence" value="ECO:0007669"/>
    <property type="project" value="InterPro"/>
</dbReference>
<protein>
    <recommendedName>
        <fullName evidence="4">ATP synthase peripheral stalk subunit F6, mitochondrial</fullName>
    </recommendedName>
    <alternativeName>
        <fullName evidence="1">ATP synthase peripheral stalk subunit F6</fullName>
    </alternativeName>
</protein>
<dbReference type="PANTHER" id="PTHR12441">
    <property type="entry name" value="ATP SYNTHASE COUPLING FACTOR 6, MITOCHONDRIAL"/>
    <property type="match status" value="1"/>
</dbReference>
<reference evidence="6" key="1">
    <citation type="journal article" date="2014" name="PLoS ONE">
        <title>The genome and linkage map of the northern pike (Esox lucius): conserved synteny revealed between the salmonid sister group and the Neoteleostei.</title>
        <authorList>
            <person name="Rondeau E.B."/>
            <person name="Minkley D.R."/>
            <person name="Leong J.S."/>
            <person name="Messmer A.M."/>
            <person name="Jantzen J.R."/>
            <person name="von Schalburg K.R."/>
            <person name="Lemon C."/>
            <person name="Bird N.H."/>
            <person name="Koop B.F."/>
        </authorList>
    </citation>
    <scope>NUCLEOTIDE SEQUENCE</scope>
</reference>
<dbReference type="InterPro" id="IPR008387">
    <property type="entry name" value="ATP_synth_f6_mt"/>
</dbReference>
<sequence length="108" mass="12654">MSQHCLNRALFRPQPGHPDWSAARRAPLHIRALYTYYPFPPRSNTTAQLDPVKRLFLDNICKYSTKTNLGAFFPLLFIYHEYDRALLEEVGKLQRLYGGSYLSQFPEF</sequence>
<dbReference type="AlphaFoldDB" id="A0A6Q2XRQ7"/>
<dbReference type="InterPro" id="IPR036204">
    <property type="entry name" value="ATP_synth_f6_sf_mt"/>
</dbReference>
<organism evidence="5 6">
    <name type="scientific">Esox lucius</name>
    <name type="common">Northern pike</name>
    <dbReference type="NCBI Taxonomy" id="8010"/>
    <lineage>
        <taxon>Eukaryota</taxon>
        <taxon>Metazoa</taxon>
        <taxon>Chordata</taxon>
        <taxon>Craniata</taxon>
        <taxon>Vertebrata</taxon>
        <taxon>Euteleostomi</taxon>
        <taxon>Actinopterygii</taxon>
        <taxon>Neopterygii</taxon>
        <taxon>Teleostei</taxon>
        <taxon>Protacanthopterygii</taxon>
        <taxon>Esociformes</taxon>
        <taxon>Esocidae</taxon>
        <taxon>Esox</taxon>
    </lineage>
</organism>
<evidence type="ECO:0000256" key="4">
    <source>
        <dbReference type="ARBA" id="ARBA00073749"/>
    </source>
</evidence>
<dbReference type="Gene3D" id="6.10.280.200">
    <property type="match status" value="1"/>
</dbReference>
<dbReference type="InParanoid" id="A0A6Q2XRQ7"/>
<comment type="subunit">
    <text evidence="3">Component of the ATP synthase complex composed at least of ATP5F1A/subunit alpha, ATP5F1B/subunit beta, ATP5MC1/subunit c (homooctomer), MT-ATP6/subunit a, MT-ATP8/subunit 8, ATP5ME/subunit e, ATP5MF/subunit f, ATP5MG/subunit g, ATP5MK/subunit k, ATP5MJ/subunit j, ATP5F1C/subunit gamma, ATP5F1D/subunit delta, ATP5F1E/subunit epsilon, ATP5PF/subunit F6, ATP5PB/subunit b, ATP5PD/subunit d, ATP5PO/subunit OSCP. ATP synthase complex consists of a soluble F(1) head domain (subunits alpha(3) and beta(3)) - the catalytic core - and a membrane F(0) domain - the membrane proton channel (subunits c, a, 8, e, f, g, k and j). These two domains are linked by a central stalk (subunits gamma, delta, and epsilon) rotating inside the F1 region and a stationary peripheral stalk (subunits F6, b, d, and OSCP).</text>
</comment>
<dbReference type="Ensembl" id="ENSELUT00000063703.2">
    <property type="protein sequence ID" value="ENSELUP00000055811.1"/>
    <property type="gene ID" value="ENSELUG00000020797.3"/>
</dbReference>
<dbReference type="GO" id="GO:0015986">
    <property type="term" value="P:proton motive force-driven ATP synthesis"/>
    <property type="evidence" value="ECO:0007669"/>
    <property type="project" value="InterPro"/>
</dbReference>
<dbReference type="Proteomes" id="UP000265140">
    <property type="component" value="Chromosome 22"/>
</dbReference>
<dbReference type="GO" id="GO:0015078">
    <property type="term" value="F:proton transmembrane transporter activity"/>
    <property type="evidence" value="ECO:0007669"/>
    <property type="project" value="InterPro"/>
</dbReference>
<comment type="function">
    <text evidence="2">Subunit F6, of the mitochondrial membrane ATP synthase complex (F(1)F(0) ATP synthase or Complex V) that produces ATP from ADP in the presence of a proton gradient across the membrane which is generated by electron transport complexes of the respiratory chain. ATP synthase complex consist of a soluble F(1) head domain - the catalytic core - and a membrane F(1) domain - the membrane proton channel. These two domains are linked by a central stalk rotating inside the F(1) region and a stationary peripheral stalk. During catalysis, ATP synthesis in the catalytic domain of F(1) is coupled via a rotary mechanism of the central stalk subunits to proton translocation. In vivo, can only synthesize ATP although its ATP hydrolase activity can be activated artificially in vitro. Part of the complex F(0) domain. Part of the complex F(0) domain and the peripheric stalk, which acts as a stator to hold the catalytic alpha(3)beta(3) subcomplex and subunit a/ATP6 static relative to the rotary elements.</text>
</comment>
<reference evidence="5" key="4">
    <citation type="submission" date="2025-09" db="UniProtKB">
        <authorList>
            <consortium name="Ensembl"/>
        </authorList>
    </citation>
    <scope>IDENTIFICATION</scope>
</reference>
<evidence type="ECO:0000256" key="3">
    <source>
        <dbReference type="ARBA" id="ARBA00064647"/>
    </source>
</evidence>
<reference evidence="5" key="3">
    <citation type="submission" date="2025-08" db="UniProtKB">
        <authorList>
            <consortium name="Ensembl"/>
        </authorList>
    </citation>
    <scope>IDENTIFICATION</scope>
</reference>
<evidence type="ECO:0000313" key="6">
    <source>
        <dbReference type="Proteomes" id="UP000265140"/>
    </source>
</evidence>
<dbReference type="SUPFAM" id="SSF111357">
    <property type="entry name" value="Mitochondrial ATP synthase coupling factor 6"/>
    <property type="match status" value="1"/>
</dbReference>